<dbReference type="InterPro" id="IPR012910">
    <property type="entry name" value="Plug_dom"/>
</dbReference>
<evidence type="ECO:0000256" key="2">
    <source>
        <dbReference type="ARBA" id="ARBA00022448"/>
    </source>
</evidence>
<evidence type="ECO:0000256" key="7">
    <source>
        <dbReference type="ARBA" id="ARBA00023237"/>
    </source>
</evidence>
<dbReference type="PROSITE" id="PS52016">
    <property type="entry name" value="TONB_DEPENDENT_REC_3"/>
    <property type="match status" value="1"/>
</dbReference>
<keyword evidence="10" id="KW-0732">Signal</keyword>
<keyword evidence="3 8" id="KW-1134">Transmembrane beta strand</keyword>
<evidence type="ECO:0000256" key="1">
    <source>
        <dbReference type="ARBA" id="ARBA00004571"/>
    </source>
</evidence>
<dbReference type="Pfam" id="PF07715">
    <property type="entry name" value="Plug"/>
    <property type="match status" value="1"/>
</dbReference>
<dbReference type="Gene3D" id="2.170.130.10">
    <property type="entry name" value="TonB-dependent receptor, plug domain"/>
    <property type="match status" value="1"/>
</dbReference>
<dbReference type="SUPFAM" id="SSF56935">
    <property type="entry name" value="Porins"/>
    <property type="match status" value="1"/>
</dbReference>
<evidence type="ECO:0000256" key="10">
    <source>
        <dbReference type="SAM" id="SignalP"/>
    </source>
</evidence>
<evidence type="ECO:0000313" key="14">
    <source>
        <dbReference type="Proteomes" id="UP000294498"/>
    </source>
</evidence>
<proteinExistence type="inferred from homology"/>
<dbReference type="InterPro" id="IPR036942">
    <property type="entry name" value="Beta-barrel_TonB_sf"/>
</dbReference>
<evidence type="ECO:0000259" key="12">
    <source>
        <dbReference type="Pfam" id="PF07715"/>
    </source>
</evidence>
<feature type="chain" id="PRO_5020460998" evidence="10">
    <location>
        <begin position="19"/>
        <end position="1207"/>
    </location>
</feature>
<keyword evidence="6 8" id="KW-0472">Membrane</keyword>
<dbReference type="NCBIfam" id="TIGR04057">
    <property type="entry name" value="SusC_RagA_signa"/>
    <property type="match status" value="1"/>
</dbReference>
<comment type="caution">
    <text evidence="13">The sequence shown here is derived from an EMBL/GenBank/DDBJ whole genome shotgun (WGS) entry which is preliminary data.</text>
</comment>
<dbReference type="GO" id="GO:0009279">
    <property type="term" value="C:cell outer membrane"/>
    <property type="evidence" value="ECO:0007669"/>
    <property type="project" value="UniProtKB-SubCell"/>
</dbReference>
<dbReference type="InterPro" id="IPR023997">
    <property type="entry name" value="TonB-dep_OMP_SusC/RagA_CS"/>
</dbReference>
<comment type="subcellular location">
    <subcellularLocation>
        <location evidence="1 8">Cell outer membrane</location>
        <topology evidence="1 8">Multi-pass membrane protein</topology>
    </subcellularLocation>
</comment>
<feature type="signal peptide" evidence="10">
    <location>
        <begin position="1"/>
        <end position="18"/>
    </location>
</feature>
<gene>
    <name evidence="13" type="ORF">EDB95_2613</name>
</gene>
<dbReference type="InterPro" id="IPR000531">
    <property type="entry name" value="Beta-barrel_TonB"/>
</dbReference>
<dbReference type="Pfam" id="PF00593">
    <property type="entry name" value="TonB_dep_Rec_b-barrel"/>
    <property type="match status" value="1"/>
</dbReference>
<organism evidence="13 14">
    <name type="scientific">Dinghuibacter silviterrae</name>
    <dbReference type="NCBI Taxonomy" id="1539049"/>
    <lineage>
        <taxon>Bacteria</taxon>
        <taxon>Pseudomonadati</taxon>
        <taxon>Bacteroidota</taxon>
        <taxon>Chitinophagia</taxon>
        <taxon>Chitinophagales</taxon>
        <taxon>Chitinophagaceae</taxon>
        <taxon>Dinghuibacter</taxon>
    </lineage>
</organism>
<dbReference type="AlphaFoldDB" id="A0A4V3GM00"/>
<dbReference type="RefSeq" id="WP_133994218.1">
    <property type="nucleotide sequence ID" value="NZ_SODV01000001.1"/>
</dbReference>
<keyword evidence="2 8" id="KW-0813">Transport</keyword>
<sequence>MRKIVAVLLLMGSVITVAAQGKTITLQEALSRIEQRFQAKFAYEHNLLKGKTTNESALDGKTIEEVLKNVLYPNNLLFLYVNENTYSIVARDARFFQAPAVAAGAPQGAGAMSGAGASPGGAAALSDAGGARALRGQVLDETGTPLAFVNVWLKGTRVGTQTTDRGEFFLRGVSAGDTLVFTYVGRTPLAVAVLNPESALTITMIPSGKRTALDEVTVVSTGLQQLPKERVTGSFVTIGAKELSQVPTANVIQRLEGQLSGVQISVLAGDRSFLYGGAGNQLSINGGTRTTGTNDYNMQIRGTSTFMGESFPLVVVDGAITDLDLSTLNPNDIDNITFLKDAAAASIWGVRAANGVMVINTKKGRNASAPQVSFSAGTMVSGKPDLGYLRLMNSRQEIGYETELVQKGFLTAQNLDGSSYFSAGYYPHTAAALALELQAGTITQAAYQQSIDSLGAIDNTGQIRKYLLQPASNQQYDLSVSGGTGTSTYFYSASYNDEKTNTVGNEGKRLTLTLNNSWKLFKVATLSTSLKGAFFRYQNEGLSLTTLFPTSGKQTLLPYMQLVDTKGSSISYDVYNPAWTGTLSGYADWRYNYMDELHNSDDVQKDENYSANIRLDVPVYRGLSASLQYSNERLFSDHRVFYNPQTFYYRNLVNYYAGNLGLTSGGILNLINTTENNYALRGQLAYDRTLGHLHQVNAIAGSEIRQTEEGQGTSTLYGYDTQTGQSANVDFSDNGYTTVAGYNSPLTGAPAQQDKERRYLSYFGNAAYTFMERYSLSASARYDDYNNFGLQQRYRATPLWSAGAQWNLGKEAFLRNVRWLGHLGLRATYGVNGNISTSVYPFTNIYPTGNDYTTGLPTTTVINLANPELKWEKTYVTNVGVDFGLFQDRLSGSVDVYRKRGTDLLYQFPIDAALAGTIGGGYLERNASSMTGKGVDISLSGLLLSNNNWSWHVGGNLSYNTNKVTDNRFDTSSISNYTVSYAPVGIPNVVGYPTDKVFAFRNAGLNAIGMTRVYNAEGDTVSATSPVYFKDLKYAGRRTAPFFGGMNSSLRYKRFTLYALLTYQFGGVFQKPTVDNYITGFYNLNYSVVGDIARRWENPGDENKTKVPGLNSSAFLTNYSLVRYQYSDANILSSDYIRLREVSLTYQVPVWRQRIVKSASVALAVRNLGLLWRANKQGYDPDFVALPSRSNSLPAAKSFNFSLNVNF</sequence>
<evidence type="ECO:0000259" key="11">
    <source>
        <dbReference type="Pfam" id="PF00593"/>
    </source>
</evidence>
<evidence type="ECO:0000256" key="9">
    <source>
        <dbReference type="RuleBase" id="RU003357"/>
    </source>
</evidence>
<dbReference type="Proteomes" id="UP000294498">
    <property type="component" value="Unassembled WGS sequence"/>
</dbReference>
<evidence type="ECO:0000256" key="5">
    <source>
        <dbReference type="ARBA" id="ARBA00023077"/>
    </source>
</evidence>
<comment type="similarity">
    <text evidence="8 9">Belongs to the TonB-dependent receptor family.</text>
</comment>
<dbReference type="OrthoDB" id="9768177at2"/>
<dbReference type="InterPro" id="IPR023996">
    <property type="entry name" value="TonB-dep_OMP_SusC/RagA"/>
</dbReference>
<dbReference type="Gene3D" id="2.40.170.20">
    <property type="entry name" value="TonB-dependent receptor, beta-barrel domain"/>
    <property type="match status" value="1"/>
</dbReference>
<dbReference type="InterPro" id="IPR039426">
    <property type="entry name" value="TonB-dep_rcpt-like"/>
</dbReference>
<feature type="domain" description="TonB-dependent receptor plug" evidence="12">
    <location>
        <begin position="228"/>
        <end position="356"/>
    </location>
</feature>
<keyword evidence="4 8" id="KW-0812">Transmembrane</keyword>
<dbReference type="EMBL" id="SODV01000001">
    <property type="protein sequence ID" value="TDX01573.1"/>
    <property type="molecule type" value="Genomic_DNA"/>
</dbReference>
<reference evidence="13 14" key="1">
    <citation type="submission" date="2019-03" db="EMBL/GenBank/DDBJ databases">
        <title>Genomic Encyclopedia of Type Strains, Phase IV (KMG-IV): sequencing the most valuable type-strain genomes for metagenomic binning, comparative biology and taxonomic classification.</title>
        <authorList>
            <person name="Goeker M."/>
        </authorList>
    </citation>
    <scope>NUCLEOTIDE SEQUENCE [LARGE SCALE GENOMIC DNA]</scope>
    <source>
        <strain evidence="13 14">DSM 100059</strain>
    </source>
</reference>
<dbReference type="NCBIfam" id="TIGR04056">
    <property type="entry name" value="OMP_RagA_SusC"/>
    <property type="match status" value="1"/>
</dbReference>
<feature type="domain" description="TonB-dependent receptor-like beta-barrel" evidence="11">
    <location>
        <begin position="620"/>
        <end position="1022"/>
    </location>
</feature>
<keyword evidence="7 8" id="KW-0998">Cell outer membrane</keyword>
<dbReference type="SUPFAM" id="SSF49464">
    <property type="entry name" value="Carboxypeptidase regulatory domain-like"/>
    <property type="match status" value="1"/>
</dbReference>
<evidence type="ECO:0000313" key="13">
    <source>
        <dbReference type="EMBL" id="TDX01573.1"/>
    </source>
</evidence>
<evidence type="ECO:0000256" key="8">
    <source>
        <dbReference type="PROSITE-ProRule" id="PRU01360"/>
    </source>
</evidence>
<dbReference type="InterPro" id="IPR008969">
    <property type="entry name" value="CarboxyPept-like_regulatory"/>
</dbReference>
<accession>A0A4V3GM00</accession>
<evidence type="ECO:0000256" key="6">
    <source>
        <dbReference type="ARBA" id="ARBA00023136"/>
    </source>
</evidence>
<keyword evidence="5 9" id="KW-0798">TonB box</keyword>
<keyword evidence="14" id="KW-1185">Reference proteome</keyword>
<dbReference type="InterPro" id="IPR037066">
    <property type="entry name" value="Plug_dom_sf"/>
</dbReference>
<name>A0A4V3GM00_9BACT</name>
<evidence type="ECO:0000256" key="4">
    <source>
        <dbReference type="ARBA" id="ARBA00022692"/>
    </source>
</evidence>
<evidence type="ECO:0000256" key="3">
    <source>
        <dbReference type="ARBA" id="ARBA00022452"/>
    </source>
</evidence>
<protein>
    <submittedName>
        <fullName evidence="13">TonB-linked SusC/RagA family outer membrane protein</fullName>
    </submittedName>
</protein>
<dbReference type="Pfam" id="PF13715">
    <property type="entry name" value="CarbopepD_reg_2"/>
    <property type="match status" value="1"/>
</dbReference>